<gene>
    <name evidence="1" type="ORF">Ae201684_010092</name>
</gene>
<keyword evidence="2" id="KW-1185">Reference proteome</keyword>
<reference evidence="1 2" key="1">
    <citation type="submission" date="2019-07" db="EMBL/GenBank/DDBJ databases">
        <title>Genomics analysis of Aphanomyces spp. identifies a new class of oomycete effector associated with host adaptation.</title>
        <authorList>
            <person name="Gaulin E."/>
        </authorList>
    </citation>
    <scope>NUCLEOTIDE SEQUENCE [LARGE SCALE GENOMIC DNA]</scope>
    <source>
        <strain evidence="1 2">ATCC 201684</strain>
    </source>
</reference>
<sequence length="153" mass="17375">MPGTKEPVEFDCRPLTKDQRHELIELGQRMSDDMLTNALETQKTRVVALVRNDKTLRTASIHRGPDCIEPALIATCAHTIMQGTLDEVAEFFYLDSPAKFQAYICTVGETTMDRQNLYTLQCSAPRFYCGVSWFVFGCPWLVSNRDMCILEVS</sequence>
<evidence type="ECO:0000313" key="2">
    <source>
        <dbReference type="Proteomes" id="UP000481153"/>
    </source>
</evidence>
<evidence type="ECO:0000313" key="1">
    <source>
        <dbReference type="EMBL" id="KAF0732989.1"/>
    </source>
</evidence>
<comment type="caution">
    <text evidence="1">The sequence shown here is derived from an EMBL/GenBank/DDBJ whole genome shotgun (WGS) entry which is preliminary data.</text>
</comment>
<name>A0A6G0WZN3_9STRA</name>
<accession>A0A6G0WZN3</accession>
<dbReference type="Proteomes" id="UP000481153">
    <property type="component" value="Unassembled WGS sequence"/>
</dbReference>
<dbReference type="VEuPathDB" id="FungiDB:AeMF1_013466"/>
<organism evidence="1 2">
    <name type="scientific">Aphanomyces euteiches</name>
    <dbReference type="NCBI Taxonomy" id="100861"/>
    <lineage>
        <taxon>Eukaryota</taxon>
        <taxon>Sar</taxon>
        <taxon>Stramenopiles</taxon>
        <taxon>Oomycota</taxon>
        <taxon>Saprolegniomycetes</taxon>
        <taxon>Saprolegniales</taxon>
        <taxon>Verrucalvaceae</taxon>
        <taxon>Aphanomyces</taxon>
    </lineage>
</organism>
<dbReference type="EMBL" id="VJMJ01000127">
    <property type="protein sequence ID" value="KAF0732989.1"/>
    <property type="molecule type" value="Genomic_DNA"/>
</dbReference>
<dbReference type="AlphaFoldDB" id="A0A6G0WZN3"/>
<proteinExistence type="predicted"/>
<protein>
    <submittedName>
        <fullName evidence="1">Uncharacterized protein</fullName>
    </submittedName>
</protein>